<feature type="domain" description="Bacterial sugar transferase" evidence="3">
    <location>
        <begin position="39"/>
        <end position="233"/>
    </location>
</feature>
<dbReference type="GO" id="GO:0016780">
    <property type="term" value="F:phosphotransferase activity, for other substituted phosphate groups"/>
    <property type="evidence" value="ECO:0007669"/>
    <property type="project" value="TreeGrafter"/>
</dbReference>
<evidence type="ECO:0000256" key="1">
    <source>
        <dbReference type="ARBA" id="ARBA00006464"/>
    </source>
</evidence>
<dbReference type="Pfam" id="PF02397">
    <property type="entry name" value="Bac_transf"/>
    <property type="match status" value="1"/>
</dbReference>
<dbReference type="Proteomes" id="UP000228921">
    <property type="component" value="Unassembled WGS sequence"/>
</dbReference>
<dbReference type="AlphaFoldDB" id="A0A2M8P1Z1"/>
<evidence type="ECO:0000259" key="3">
    <source>
        <dbReference type="Pfam" id="PF02397"/>
    </source>
</evidence>
<comment type="caution">
    <text evidence="4">The sequence shown here is derived from an EMBL/GenBank/DDBJ whole genome shotgun (WGS) entry which is preliminary data.</text>
</comment>
<gene>
    <name evidence="4" type="ORF">CUN51_03385</name>
</gene>
<keyword evidence="4" id="KW-0808">Transferase</keyword>
<dbReference type="InterPro" id="IPR003362">
    <property type="entry name" value="Bact_transf"/>
</dbReference>
<dbReference type="PANTHER" id="PTHR30576:SF0">
    <property type="entry name" value="UNDECAPRENYL-PHOSPHATE N-ACETYLGALACTOSAMINYL 1-PHOSPHATE TRANSFERASE-RELATED"/>
    <property type="match status" value="1"/>
</dbReference>
<evidence type="ECO:0000256" key="2">
    <source>
        <dbReference type="SAM" id="Phobius"/>
    </source>
</evidence>
<keyword evidence="2" id="KW-1133">Transmembrane helix</keyword>
<evidence type="ECO:0000313" key="4">
    <source>
        <dbReference type="EMBL" id="PJF31581.1"/>
    </source>
</evidence>
<accession>A0A2M8P1Z1</accession>
<reference evidence="4 5" key="1">
    <citation type="submission" date="2017-11" db="EMBL/GenBank/DDBJ databases">
        <title>Evolution of Phototrophy in the Chloroflexi Phylum Driven by Horizontal Gene Transfer.</title>
        <authorList>
            <person name="Ward L.M."/>
            <person name="Hemp J."/>
            <person name="Shih P.M."/>
            <person name="Mcglynn S.E."/>
            <person name="Fischer W."/>
        </authorList>
    </citation>
    <scope>NUCLEOTIDE SEQUENCE [LARGE SCALE GENOMIC DNA]</scope>
    <source>
        <strain evidence="4">CP2_2F</strain>
    </source>
</reference>
<dbReference type="PANTHER" id="PTHR30576">
    <property type="entry name" value="COLANIC BIOSYNTHESIS UDP-GLUCOSE LIPID CARRIER TRANSFERASE"/>
    <property type="match status" value="1"/>
</dbReference>
<keyword evidence="2" id="KW-0812">Transmembrane</keyword>
<keyword evidence="2" id="KW-0472">Membrane</keyword>
<name>A0A2M8P1Z1_9CHLR</name>
<feature type="transmembrane region" description="Helical" evidence="2">
    <location>
        <begin position="44"/>
        <end position="67"/>
    </location>
</feature>
<comment type="similarity">
    <text evidence="1">Belongs to the bacterial sugar transferase family.</text>
</comment>
<evidence type="ECO:0000313" key="5">
    <source>
        <dbReference type="Proteomes" id="UP000228921"/>
    </source>
</evidence>
<proteinExistence type="inferred from homology"/>
<dbReference type="EMBL" id="PGTK01000003">
    <property type="protein sequence ID" value="PJF31581.1"/>
    <property type="molecule type" value="Genomic_DNA"/>
</dbReference>
<sequence length="238" mass="27173">MPDLGKRRIGSERPRDPDFWVNLLPYQSASSRAFYRALKRTIDLTLVLGTAPLWLPLMGVIALLIYLDSGKPIFFTQERTGRGGKRFKMYKFRTMVPNAEELLKELAAKGLAKLDAKGKLAEPLKLERDPRVTRLGRILRKTSLDELPQLLNVIKGDMSLVGPRPTSWDLGSYTLVQTERLSVRPGITGLWQVYGRGDTDFSSWVQWDVLYIEKMSLTLDVKILIRTIMQVLKRRGAR</sequence>
<protein>
    <submittedName>
        <fullName evidence="4">Sugar transferase</fullName>
    </submittedName>
</protein>
<organism evidence="4 5">
    <name type="scientific">Candidatus Thermofonsia Clade 1 bacterium</name>
    <dbReference type="NCBI Taxonomy" id="2364210"/>
    <lineage>
        <taxon>Bacteria</taxon>
        <taxon>Bacillati</taxon>
        <taxon>Chloroflexota</taxon>
        <taxon>Candidatus Thermofontia</taxon>
        <taxon>Candidatus Thermofonsia Clade 1</taxon>
    </lineage>
</organism>